<proteinExistence type="predicted"/>
<dbReference type="PANTHER" id="PTHR38480">
    <property type="entry name" value="SLR0254 PROTEIN"/>
    <property type="match status" value="1"/>
</dbReference>
<reference evidence="5 6" key="1">
    <citation type="submission" date="2020-12" db="EMBL/GenBank/DDBJ databases">
        <title>Sulforoseuscoccus oceanibium gen. nov., sp. nov., a representative of the phylum Verrucomicrobia with special cytoplasmic membrane, and proposal of Sulforoseuscoccusaceae fam. nov.</title>
        <authorList>
            <person name="Xi F."/>
        </authorList>
    </citation>
    <scope>NUCLEOTIDE SEQUENCE [LARGE SCALE GENOMIC DNA]</scope>
    <source>
        <strain evidence="5 6">T37</strain>
    </source>
</reference>
<name>A0A6B3LCT1_9BACT</name>
<evidence type="ECO:0000313" key="6">
    <source>
        <dbReference type="Proteomes" id="UP000475117"/>
    </source>
</evidence>
<gene>
    <name evidence="5" type="ORF">G3M56_003630</name>
</gene>
<evidence type="ECO:0000313" key="5">
    <source>
        <dbReference type="EMBL" id="QQL45692.1"/>
    </source>
</evidence>
<dbReference type="Proteomes" id="UP000475117">
    <property type="component" value="Chromosome"/>
</dbReference>
<accession>A0A6B3LCT1</accession>
<evidence type="ECO:0000256" key="2">
    <source>
        <dbReference type="ARBA" id="ARBA00022692"/>
    </source>
</evidence>
<evidence type="ECO:0000256" key="1">
    <source>
        <dbReference type="ARBA" id="ARBA00004141"/>
    </source>
</evidence>
<dbReference type="KEGG" id="soa:G3M56_003630"/>
<evidence type="ECO:0000256" key="4">
    <source>
        <dbReference type="ARBA" id="ARBA00023136"/>
    </source>
</evidence>
<dbReference type="AlphaFoldDB" id="A0A6B3LCT1"/>
<dbReference type="Pfam" id="PF06271">
    <property type="entry name" value="RDD"/>
    <property type="match status" value="1"/>
</dbReference>
<keyword evidence="3" id="KW-1133">Transmembrane helix</keyword>
<keyword evidence="2" id="KW-0812">Transmembrane</keyword>
<dbReference type="InterPro" id="IPR010432">
    <property type="entry name" value="RDD"/>
</dbReference>
<keyword evidence="6" id="KW-1185">Reference proteome</keyword>
<organism evidence="5 6">
    <name type="scientific">Sulfuriroseicoccus oceanibius</name>
    <dbReference type="NCBI Taxonomy" id="2707525"/>
    <lineage>
        <taxon>Bacteria</taxon>
        <taxon>Pseudomonadati</taxon>
        <taxon>Verrucomicrobiota</taxon>
        <taxon>Verrucomicrobiia</taxon>
        <taxon>Verrucomicrobiales</taxon>
        <taxon>Verrucomicrobiaceae</taxon>
        <taxon>Sulfuriroseicoccus</taxon>
    </lineage>
</organism>
<dbReference type="GO" id="GO:0016020">
    <property type="term" value="C:membrane"/>
    <property type="evidence" value="ECO:0007669"/>
    <property type="project" value="UniProtKB-SubCell"/>
</dbReference>
<evidence type="ECO:0000256" key="3">
    <source>
        <dbReference type="ARBA" id="ARBA00022989"/>
    </source>
</evidence>
<dbReference type="RefSeq" id="WP_164365019.1">
    <property type="nucleotide sequence ID" value="NZ_CP066776.1"/>
</dbReference>
<sequence>MSASPSRSQPLIDTLQVVELAEGVEVQLPVAGVVARAHAFMIDTLIRVFLISLIVGAVALAAMWLFGQGVGIGIYLVGSFLADWFYFVYFEYFRGGVTPGKKSVGLRVVQESGQPITLGQSILRNFLRYVDTFPAVFSLVGVASMVLSGRSQRLGDLAAGTLVIYTDQEKLYPAMLRQVAPPMELPAEVPPVMLTRTEQRAVTDFVERAGIWTDERREELANLVTPLTRASGVEGVRRLVSYNAWFKR</sequence>
<dbReference type="PANTHER" id="PTHR38480:SF1">
    <property type="entry name" value="SLR0254 PROTEIN"/>
    <property type="match status" value="1"/>
</dbReference>
<comment type="subcellular location">
    <subcellularLocation>
        <location evidence="1">Membrane</location>
        <topology evidence="1">Multi-pass membrane protein</topology>
    </subcellularLocation>
</comment>
<protein>
    <submittedName>
        <fullName evidence="5">RDD family protein</fullName>
    </submittedName>
</protein>
<keyword evidence="4" id="KW-0472">Membrane</keyword>
<dbReference type="EMBL" id="CP066776">
    <property type="protein sequence ID" value="QQL45692.1"/>
    <property type="molecule type" value="Genomic_DNA"/>
</dbReference>